<dbReference type="InterPro" id="IPR016181">
    <property type="entry name" value="Acyl_CoA_acyltransferase"/>
</dbReference>
<dbReference type="InterPro" id="IPR051908">
    <property type="entry name" value="Ribosomal_N-acetyltransferase"/>
</dbReference>
<protein>
    <submittedName>
        <fullName evidence="2">GNAT family protein</fullName>
    </submittedName>
</protein>
<evidence type="ECO:0000313" key="3">
    <source>
        <dbReference type="Proteomes" id="UP001219956"/>
    </source>
</evidence>
<dbReference type="SUPFAM" id="SSF55729">
    <property type="entry name" value="Acyl-CoA N-acyltransferases (Nat)"/>
    <property type="match status" value="1"/>
</dbReference>
<evidence type="ECO:0000313" key="2">
    <source>
        <dbReference type="EMBL" id="MDC7718225.1"/>
    </source>
</evidence>
<dbReference type="Proteomes" id="UP001219956">
    <property type="component" value="Unassembled WGS sequence"/>
</dbReference>
<dbReference type="EMBL" id="JAQQLF010000017">
    <property type="protein sequence ID" value="MDC7718225.1"/>
    <property type="molecule type" value="Genomic_DNA"/>
</dbReference>
<dbReference type="RefSeq" id="WP_272752490.1">
    <property type="nucleotide sequence ID" value="NZ_JAQQLF010000017.1"/>
</dbReference>
<reference evidence="2 3" key="1">
    <citation type="submission" date="2023-01" db="EMBL/GenBank/DDBJ databases">
        <title>Novel species of the genus Vogesella isolated from rivers.</title>
        <authorList>
            <person name="Lu H."/>
        </authorList>
    </citation>
    <scope>NUCLEOTIDE SEQUENCE [LARGE SCALE GENOMIC DNA]</scope>
    <source>
        <strain evidence="2 3">DC21W</strain>
    </source>
</reference>
<dbReference type="PANTHER" id="PTHR43441:SF3">
    <property type="entry name" value="ACETYLTRANSFERASE"/>
    <property type="match status" value="1"/>
</dbReference>
<organism evidence="2 3">
    <name type="scientific">Vogesella aquatica</name>
    <dbReference type="NCBI Taxonomy" id="2984206"/>
    <lineage>
        <taxon>Bacteria</taxon>
        <taxon>Pseudomonadati</taxon>
        <taxon>Pseudomonadota</taxon>
        <taxon>Betaproteobacteria</taxon>
        <taxon>Neisseriales</taxon>
        <taxon>Chromobacteriaceae</taxon>
        <taxon>Vogesella</taxon>
    </lineage>
</organism>
<dbReference type="Pfam" id="PF13302">
    <property type="entry name" value="Acetyltransf_3"/>
    <property type="match status" value="1"/>
</dbReference>
<keyword evidence="3" id="KW-1185">Reference proteome</keyword>
<gene>
    <name evidence="2" type="ORF">PQU95_13490</name>
</gene>
<dbReference type="PROSITE" id="PS51186">
    <property type="entry name" value="GNAT"/>
    <property type="match status" value="1"/>
</dbReference>
<dbReference type="InterPro" id="IPR000182">
    <property type="entry name" value="GNAT_dom"/>
</dbReference>
<dbReference type="PANTHER" id="PTHR43441">
    <property type="entry name" value="RIBOSOMAL-PROTEIN-SERINE ACETYLTRANSFERASE"/>
    <property type="match status" value="1"/>
</dbReference>
<sequence>MPFPERDQFPESLETDRLLVRVARPGDGQMFNAAIVESREQLKQWLGWVDPPPSLRESEASCCRAFARFLLNEDLMVFFIDKASGELVGGSGLHNPDWVLRQFEVGYWGRSSFLGQGFITEGVAALTEYALQQLGASRVFLTTDEQNRASWRLAERAGFQLEGTLRHDRLNIQGQLRDTRVYSRVQHGRQG</sequence>
<feature type="domain" description="N-acetyltransferase" evidence="1">
    <location>
        <begin position="18"/>
        <end position="179"/>
    </location>
</feature>
<comment type="caution">
    <text evidence="2">The sequence shown here is derived from an EMBL/GenBank/DDBJ whole genome shotgun (WGS) entry which is preliminary data.</text>
</comment>
<accession>A0ABT5J071</accession>
<proteinExistence type="predicted"/>
<evidence type="ECO:0000259" key="1">
    <source>
        <dbReference type="PROSITE" id="PS51186"/>
    </source>
</evidence>
<name>A0ABT5J071_9NEIS</name>
<dbReference type="Gene3D" id="3.40.630.30">
    <property type="match status" value="1"/>
</dbReference>